<evidence type="ECO:0000256" key="6">
    <source>
        <dbReference type="RuleBase" id="RU363094"/>
    </source>
</evidence>
<comment type="subcellular location">
    <subcellularLocation>
        <location evidence="5 6">Cytoplasm</location>
    </subcellularLocation>
</comment>
<dbReference type="PROSITE" id="PS51186">
    <property type="entry name" value="GNAT"/>
    <property type="match status" value="1"/>
</dbReference>
<comment type="similarity">
    <text evidence="1 5 6">Belongs to the acetyltransferase family. RimI subfamily.</text>
</comment>
<dbReference type="InterPro" id="IPR000182">
    <property type="entry name" value="GNAT_dom"/>
</dbReference>
<comment type="function">
    <text evidence="5 6">Acetylates the N-terminal alanine of ribosomal protein bS18.</text>
</comment>
<dbReference type="Pfam" id="PF00583">
    <property type="entry name" value="Acetyltransf_1"/>
    <property type="match status" value="1"/>
</dbReference>
<keyword evidence="4 5" id="KW-0012">Acyltransferase</keyword>
<reference evidence="8" key="1">
    <citation type="submission" date="2021-12" db="EMBL/GenBank/DDBJ databases">
        <authorList>
            <person name="Rodrigo-Torres L."/>
            <person name="Arahal R. D."/>
            <person name="Lucena T."/>
        </authorList>
    </citation>
    <scope>NUCLEOTIDE SEQUENCE</scope>
    <source>
        <strain evidence="8">CECT 8267</strain>
    </source>
</reference>
<keyword evidence="2 5" id="KW-0963">Cytoplasm</keyword>
<gene>
    <name evidence="5 8" type="primary">rimI</name>
    <name evidence="8" type="ORF">SIN8267_02409</name>
</gene>
<keyword evidence="9" id="KW-1185">Reference proteome</keyword>
<dbReference type="HAMAP" id="MF_02210">
    <property type="entry name" value="RimI"/>
    <property type="match status" value="1"/>
</dbReference>
<accession>A0ABN8EKN3</accession>
<dbReference type="SUPFAM" id="SSF55729">
    <property type="entry name" value="Acyl-CoA N-acyltransferases (Nat)"/>
    <property type="match status" value="1"/>
</dbReference>
<evidence type="ECO:0000256" key="2">
    <source>
        <dbReference type="ARBA" id="ARBA00022490"/>
    </source>
</evidence>
<dbReference type="InterPro" id="IPR016181">
    <property type="entry name" value="Acyl_CoA_acyltransferase"/>
</dbReference>
<feature type="domain" description="N-acetyltransferase" evidence="7">
    <location>
        <begin position="10"/>
        <end position="154"/>
    </location>
</feature>
<comment type="catalytic activity">
    <reaction evidence="5 6">
        <text>N-terminal L-alanyl-[ribosomal protein bS18] + acetyl-CoA = N-terminal N(alpha)-acetyl-L-alanyl-[ribosomal protein bS18] + CoA + H(+)</text>
        <dbReference type="Rhea" id="RHEA:43756"/>
        <dbReference type="Rhea" id="RHEA-COMP:10676"/>
        <dbReference type="Rhea" id="RHEA-COMP:10677"/>
        <dbReference type="ChEBI" id="CHEBI:15378"/>
        <dbReference type="ChEBI" id="CHEBI:57287"/>
        <dbReference type="ChEBI" id="CHEBI:57288"/>
        <dbReference type="ChEBI" id="CHEBI:64718"/>
        <dbReference type="ChEBI" id="CHEBI:83683"/>
        <dbReference type="EC" id="2.3.1.266"/>
    </reaction>
</comment>
<dbReference type="EC" id="2.3.1.266" evidence="5 6"/>
<dbReference type="GO" id="GO:0008999">
    <property type="term" value="F:protein-N-terminal-alanine acetyltransferase activity"/>
    <property type="evidence" value="ECO:0007669"/>
    <property type="project" value="UniProtKB-EC"/>
</dbReference>
<dbReference type="EMBL" id="CAKLPX010000003">
    <property type="protein sequence ID" value="CAH0992290.1"/>
    <property type="molecule type" value="Genomic_DNA"/>
</dbReference>
<dbReference type="InterPro" id="IPR006464">
    <property type="entry name" value="AcTrfase_RimI/Ard1"/>
</dbReference>
<evidence type="ECO:0000256" key="4">
    <source>
        <dbReference type="ARBA" id="ARBA00023315"/>
    </source>
</evidence>
<name>A0ABN8EKN3_9GAMM</name>
<comment type="caution">
    <text evidence="5">Lacks conserved residue(s) required for the propagation of feature annotation.</text>
</comment>
<keyword evidence="3 5" id="KW-0808">Transferase</keyword>
<sequence>MINIDVMGEPCIRPMVAADLSILAAIEKHATPTPWSLKNFSDSLQGHDCCRVLVLAEQVIGNIVYSQVLDEVSLLNITISPAFQGRGYGRLLLQNMLAQVAANDASQCFLEVRASNIAAIHLYQACQFAEIGRRKNYYQLQGQREDALVMKREL</sequence>
<dbReference type="Gene3D" id="3.40.630.30">
    <property type="match status" value="1"/>
</dbReference>
<organism evidence="8 9">
    <name type="scientific">Sinobacterium norvegicum</name>
    <dbReference type="NCBI Taxonomy" id="1641715"/>
    <lineage>
        <taxon>Bacteria</taxon>
        <taxon>Pseudomonadati</taxon>
        <taxon>Pseudomonadota</taxon>
        <taxon>Gammaproteobacteria</taxon>
        <taxon>Cellvibrionales</taxon>
        <taxon>Spongiibacteraceae</taxon>
        <taxon>Sinobacterium</taxon>
    </lineage>
</organism>
<dbReference type="InterPro" id="IPR043690">
    <property type="entry name" value="RimI"/>
</dbReference>
<feature type="active site" description="Proton donor" evidence="5">
    <location>
        <position position="123"/>
    </location>
</feature>
<evidence type="ECO:0000259" key="7">
    <source>
        <dbReference type="PROSITE" id="PS51186"/>
    </source>
</evidence>
<dbReference type="NCBIfam" id="TIGR01575">
    <property type="entry name" value="rimI"/>
    <property type="match status" value="1"/>
</dbReference>
<proteinExistence type="inferred from homology"/>
<dbReference type="PANTHER" id="PTHR43420:SF51">
    <property type="entry name" value="PEPTIDYL-LYSINE N-ACETYLTRANSFERASE YIAC"/>
    <property type="match status" value="1"/>
</dbReference>
<feature type="active site" description="Proton acceptor" evidence="5">
    <location>
        <position position="111"/>
    </location>
</feature>
<dbReference type="Proteomes" id="UP000838100">
    <property type="component" value="Unassembled WGS sequence"/>
</dbReference>
<evidence type="ECO:0000256" key="1">
    <source>
        <dbReference type="ARBA" id="ARBA00005395"/>
    </source>
</evidence>
<dbReference type="InterPro" id="IPR050680">
    <property type="entry name" value="YpeA/RimI_acetyltransf"/>
</dbReference>
<comment type="caution">
    <text evidence="8">The sequence shown here is derived from an EMBL/GenBank/DDBJ whole genome shotgun (WGS) entry which is preliminary data.</text>
</comment>
<evidence type="ECO:0000313" key="8">
    <source>
        <dbReference type="EMBL" id="CAH0992290.1"/>
    </source>
</evidence>
<evidence type="ECO:0000256" key="5">
    <source>
        <dbReference type="HAMAP-Rule" id="MF_02210"/>
    </source>
</evidence>
<protein>
    <recommendedName>
        <fullName evidence="5 6">[Ribosomal protein bS18]-alanine N-acetyltransferase</fullName>
        <ecNumber evidence="5 6">2.3.1.266</ecNumber>
    </recommendedName>
</protein>
<feature type="binding site" evidence="5">
    <location>
        <position position="116"/>
    </location>
    <ligand>
        <name>acetyl-CoA</name>
        <dbReference type="ChEBI" id="CHEBI:57288"/>
    </ligand>
</feature>
<evidence type="ECO:0000313" key="9">
    <source>
        <dbReference type="Proteomes" id="UP000838100"/>
    </source>
</evidence>
<dbReference type="CDD" id="cd04301">
    <property type="entry name" value="NAT_SF"/>
    <property type="match status" value="1"/>
</dbReference>
<evidence type="ECO:0000256" key="3">
    <source>
        <dbReference type="ARBA" id="ARBA00022679"/>
    </source>
</evidence>
<dbReference type="RefSeq" id="WP_237444985.1">
    <property type="nucleotide sequence ID" value="NZ_CAKLPX010000003.1"/>
</dbReference>
<dbReference type="PANTHER" id="PTHR43420">
    <property type="entry name" value="ACETYLTRANSFERASE"/>
    <property type="match status" value="1"/>
</dbReference>